<dbReference type="AlphaFoldDB" id="A0A8S4GC11"/>
<protein>
    <submittedName>
        <fullName evidence="1">(diamondback moth) hypothetical protein</fullName>
    </submittedName>
</protein>
<name>A0A8S4GC11_PLUXY</name>
<evidence type="ECO:0000313" key="1">
    <source>
        <dbReference type="EMBL" id="CAG9138773.1"/>
    </source>
</evidence>
<evidence type="ECO:0000313" key="2">
    <source>
        <dbReference type="Proteomes" id="UP000653454"/>
    </source>
</evidence>
<dbReference type="InterPro" id="IPR053164">
    <property type="entry name" value="IS1016-like_transposase"/>
</dbReference>
<sequence>MCREIKESYKLGYRWRCWRCTRARDERQKTLSPLAKTFLLGEKGRLLRRQTWSFGCLSRKTKRIHVELIPDKTRATLDPIVEGNLEQGSFIMPDMHRAYMSIDLRLGMRGHAVVNHSIQFVNGTVAIPVDPALGGASPVPPTSVLRCTPTLWSGSGWSLSATAARAGMNAALSGTWANICTEIMSNEKNVLRRLPSDAARFRRLLRDIHRVYPGYGRRGFKIRRCRCSPNCPPTTTTGQ</sequence>
<gene>
    <name evidence="1" type="ORF">PLXY2_LOCUS17026</name>
</gene>
<reference evidence="1" key="1">
    <citation type="submission" date="2020-11" db="EMBL/GenBank/DDBJ databases">
        <authorList>
            <person name="Whiteford S."/>
        </authorList>
    </citation>
    <scope>NUCLEOTIDE SEQUENCE</scope>
</reference>
<accession>A0A8S4GC11</accession>
<dbReference type="PANTHER" id="PTHR47163">
    <property type="entry name" value="DDE_TNP_IS1595 DOMAIN-CONTAINING PROTEIN"/>
    <property type="match status" value="1"/>
</dbReference>
<proteinExistence type="predicted"/>
<organism evidence="1 2">
    <name type="scientific">Plutella xylostella</name>
    <name type="common">Diamondback moth</name>
    <name type="synonym">Plutella maculipennis</name>
    <dbReference type="NCBI Taxonomy" id="51655"/>
    <lineage>
        <taxon>Eukaryota</taxon>
        <taxon>Metazoa</taxon>
        <taxon>Ecdysozoa</taxon>
        <taxon>Arthropoda</taxon>
        <taxon>Hexapoda</taxon>
        <taxon>Insecta</taxon>
        <taxon>Pterygota</taxon>
        <taxon>Neoptera</taxon>
        <taxon>Endopterygota</taxon>
        <taxon>Lepidoptera</taxon>
        <taxon>Glossata</taxon>
        <taxon>Ditrysia</taxon>
        <taxon>Yponomeutoidea</taxon>
        <taxon>Plutellidae</taxon>
        <taxon>Plutella</taxon>
    </lineage>
</organism>
<dbReference type="Proteomes" id="UP000653454">
    <property type="component" value="Unassembled WGS sequence"/>
</dbReference>
<keyword evidence="2" id="KW-1185">Reference proteome</keyword>
<comment type="caution">
    <text evidence="1">The sequence shown here is derived from an EMBL/GenBank/DDBJ whole genome shotgun (WGS) entry which is preliminary data.</text>
</comment>
<dbReference type="PANTHER" id="PTHR47163:SF2">
    <property type="entry name" value="SI:DKEY-17M8.2"/>
    <property type="match status" value="1"/>
</dbReference>
<dbReference type="EMBL" id="CAJHNJ030000885">
    <property type="protein sequence ID" value="CAG9138773.1"/>
    <property type="molecule type" value="Genomic_DNA"/>
</dbReference>